<keyword evidence="4" id="KW-0479">Metal-binding</keyword>
<evidence type="ECO:0000256" key="1">
    <source>
        <dbReference type="ARBA" id="ARBA00001798"/>
    </source>
</evidence>
<evidence type="ECO:0000256" key="9">
    <source>
        <dbReference type="PROSITE-ProRule" id="PRU00175"/>
    </source>
</evidence>
<dbReference type="InterPro" id="IPR031127">
    <property type="entry name" value="E3_UB_ligase_RBR"/>
</dbReference>
<protein>
    <recommendedName>
        <fullName evidence="2">RBR-type E3 ubiquitin transferase</fullName>
        <ecNumber evidence="2">2.3.2.31</ecNumber>
    </recommendedName>
</protein>
<dbReference type="Proteomes" id="UP001221413">
    <property type="component" value="Unassembled WGS sequence"/>
</dbReference>
<keyword evidence="7" id="KW-0833">Ubl conjugation pathway</keyword>
<dbReference type="CDD" id="cd20335">
    <property type="entry name" value="BRcat_RBR"/>
    <property type="match status" value="1"/>
</dbReference>
<dbReference type="InterPro" id="IPR001841">
    <property type="entry name" value="Znf_RING"/>
</dbReference>
<evidence type="ECO:0000313" key="12">
    <source>
        <dbReference type="EMBL" id="KAJ6259631.1"/>
    </source>
</evidence>
<comment type="catalytic activity">
    <reaction evidence="1">
        <text>[E2 ubiquitin-conjugating enzyme]-S-ubiquitinyl-L-cysteine + [acceptor protein]-L-lysine = [E2 ubiquitin-conjugating enzyme]-L-cysteine + [acceptor protein]-N(6)-ubiquitinyl-L-lysine.</text>
        <dbReference type="EC" id="2.3.2.31"/>
    </reaction>
</comment>
<dbReference type="InterPro" id="IPR017907">
    <property type="entry name" value="Znf_RING_CS"/>
</dbReference>
<feature type="domain" description="RING-type" evidence="11">
    <location>
        <begin position="174"/>
        <end position="340"/>
    </location>
</feature>
<sequence>MATADAITHVAQSADDDDLILALTMQMDELRFAQESYKGKERAGHQPDRHLALEDYQNVLHDIATFYADRKMASSIADAVFHDAPTIAAIVAVENIATRDREQVLRMEGATTHATATPPLDNDDTASVYTDYERYTTLPSHIFDSLIDLSDDDGESEAGPSSRPQAKALNCFAEQITCGVCTDYVPATLSVRCPCGHVYCRACLRHLAVMATKDESMYPVKCCKQEVTLDTLINVLPAAECQEYMDAGEEYSTADRVYCTNKACLKFIPSDRSDGYRAVCAVCGTRVCAVCKETEHLSSPCRTTDLGTEAVLNLAAENGWRRCYRCSQMIELRQGCNHMT</sequence>
<evidence type="ECO:0000256" key="8">
    <source>
        <dbReference type="ARBA" id="ARBA00022833"/>
    </source>
</evidence>
<evidence type="ECO:0000313" key="13">
    <source>
        <dbReference type="Proteomes" id="UP001221413"/>
    </source>
</evidence>
<dbReference type="Gene3D" id="1.20.120.1750">
    <property type="match status" value="1"/>
</dbReference>
<evidence type="ECO:0000259" key="11">
    <source>
        <dbReference type="PROSITE" id="PS51873"/>
    </source>
</evidence>
<evidence type="ECO:0000256" key="3">
    <source>
        <dbReference type="ARBA" id="ARBA00022679"/>
    </source>
</evidence>
<dbReference type="Pfam" id="PF01485">
    <property type="entry name" value="IBR"/>
    <property type="match status" value="1"/>
</dbReference>
<dbReference type="PROSITE" id="PS51873">
    <property type="entry name" value="TRIAD"/>
    <property type="match status" value="1"/>
</dbReference>
<keyword evidence="6 9" id="KW-0863">Zinc-finger</keyword>
<keyword evidence="3" id="KW-0808">Transferase</keyword>
<dbReference type="EC" id="2.3.2.31" evidence="2"/>
<evidence type="ECO:0000256" key="6">
    <source>
        <dbReference type="ARBA" id="ARBA00022771"/>
    </source>
</evidence>
<dbReference type="AlphaFoldDB" id="A0AAD6NHD7"/>
<reference evidence="12" key="1">
    <citation type="submission" date="2023-01" db="EMBL/GenBank/DDBJ databases">
        <title>The chitinases involved in constricting ring structure development in the nematode-trapping fungus Drechslerella dactyloides.</title>
        <authorList>
            <person name="Wang R."/>
            <person name="Zhang L."/>
            <person name="Tang P."/>
            <person name="Li S."/>
            <person name="Liang L."/>
        </authorList>
    </citation>
    <scope>NUCLEOTIDE SEQUENCE</scope>
    <source>
        <strain evidence="12">YMF1.00031</strain>
    </source>
</reference>
<dbReference type="InterPro" id="IPR002867">
    <property type="entry name" value="IBR_dom"/>
</dbReference>
<accession>A0AAD6NHD7</accession>
<dbReference type="GO" id="GO:0061630">
    <property type="term" value="F:ubiquitin protein ligase activity"/>
    <property type="evidence" value="ECO:0007669"/>
    <property type="project" value="UniProtKB-EC"/>
</dbReference>
<dbReference type="PROSITE" id="PS00518">
    <property type="entry name" value="ZF_RING_1"/>
    <property type="match status" value="1"/>
</dbReference>
<feature type="domain" description="RING-type" evidence="10">
    <location>
        <begin position="178"/>
        <end position="222"/>
    </location>
</feature>
<dbReference type="InterPro" id="IPR044066">
    <property type="entry name" value="TRIAD_supradom"/>
</dbReference>
<dbReference type="PANTHER" id="PTHR11685">
    <property type="entry name" value="RBR FAMILY RING FINGER AND IBR DOMAIN-CONTAINING"/>
    <property type="match status" value="1"/>
</dbReference>
<evidence type="ECO:0000256" key="2">
    <source>
        <dbReference type="ARBA" id="ARBA00012251"/>
    </source>
</evidence>
<proteinExistence type="predicted"/>
<evidence type="ECO:0000259" key="10">
    <source>
        <dbReference type="PROSITE" id="PS50089"/>
    </source>
</evidence>
<dbReference type="SUPFAM" id="SSF57850">
    <property type="entry name" value="RING/U-box"/>
    <property type="match status" value="1"/>
</dbReference>
<name>A0AAD6NHD7_DREDA</name>
<dbReference type="EMBL" id="JAQGDS010000006">
    <property type="protein sequence ID" value="KAJ6259631.1"/>
    <property type="molecule type" value="Genomic_DNA"/>
</dbReference>
<keyword evidence="13" id="KW-1185">Reference proteome</keyword>
<evidence type="ECO:0000256" key="7">
    <source>
        <dbReference type="ARBA" id="ARBA00022786"/>
    </source>
</evidence>
<dbReference type="Gene3D" id="3.30.40.10">
    <property type="entry name" value="Zinc/RING finger domain, C3HC4 (zinc finger)"/>
    <property type="match status" value="1"/>
</dbReference>
<evidence type="ECO:0000256" key="4">
    <source>
        <dbReference type="ARBA" id="ARBA00022723"/>
    </source>
</evidence>
<keyword evidence="5" id="KW-0677">Repeat</keyword>
<dbReference type="InterPro" id="IPR013083">
    <property type="entry name" value="Znf_RING/FYVE/PHD"/>
</dbReference>
<gene>
    <name evidence="12" type="ORF">Dda_5269</name>
</gene>
<dbReference type="GO" id="GO:0008270">
    <property type="term" value="F:zinc ion binding"/>
    <property type="evidence" value="ECO:0007669"/>
    <property type="project" value="UniProtKB-KW"/>
</dbReference>
<organism evidence="12 13">
    <name type="scientific">Drechslerella dactyloides</name>
    <name type="common">Nematode-trapping fungus</name>
    <name type="synonym">Arthrobotrys dactyloides</name>
    <dbReference type="NCBI Taxonomy" id="74499"/>
    <lineage>
        <taxon>Eukaryota</taxon>
        <taxon>Fungi</taxon>
        <taxon>Dikarya</taxon>
        <taxon>Ascomycota</taxon>
        <taxon>Pezizomycotina</taxon>
        <taxon>Orbiliomycetes</taxon>
        <taxon>Orbiliales</taxon>
        <taxon>Orbiliaceae</taxon>
        <taxon>Drechslerella</taxon>
    </lineage>
</organism>
<evidence type="ECO:0000256" key="5">
    <source>
        <dbReference type="ARBA" id="ARBA00022737"/>
    </source>
</evidence>
<keyword evidence="8" id="KW-0862">Zinc</keyword>
<dbReference type="GO" id="GO:0016567">
    <property type="term" value="P:protein ubiquitination"/>
    <property type="evidence" value="ECO:0007669"/>
    <property type="project" value="InterPro"/>
</dbReference>
<comment type="caution">
    <text evidence="12">The sequence shown here is derived from an EMBL/GenBank/DDBJ whole genome shotgun (WGS) entry which is preliminary data.</text>
</comment>
<dbReference type="PROSITE" id="PS50089">
    <property type="entry name" value="ZF_RING_2"/>
    <property type="match status" value="1"/>
</dbReference>